<dbReference type="InterPro" id="IPR015424">
    <property type="entry name" value="PyrdxlP-dep_Trfase"/>
</dbReference>
<evidence type="ECO:0000313" key="4">
    <source>
        <dbReference type="EMBL" id="MPN25536.1"/>
    </source>
</evidence>
<sequence length="70" mass="7625">MDSLELIKIVVHVADSRTSVLHPASTTHRQLTSQQLTDAGIGEDLIRLSVGTEDSEDIIADIKQALDKLD</sequence>
<dbReference type="EMBL" id="VSSQ01074747">
    <property type="protein sequence ID" value="MPN25536.1"/>
    <property type="molecule type" value="Genomic_DNA"/>
</dbReference>
<dbReference type="InterPro" id="IPR015422">
    <property type="entry name" value="PyrdxlP-dep_Trfase_small"/>
</dbReference>
<reference evidence="4" key="1">
    <citation type="submission" date="2019-08" db="EMBL/GenBank/DDBJ databases">
        <authorList>
            <person name="Kucharzyk K."/>
            <person name="Murdoch R.W."/>
            <person name="Higgins S."/>
            <person name="Loffler F."/>
        </authorList>
    </citation>
    <scope>NUCLEOTIDE SEQUENCE</scope>
</reference>
<gene>
    <name evidence="4" type="primary">megL_11</name>
    <name evidence="4" type="ORF">SDC9_172948</name>
</gene>
<keyword evidence="3" id="KW-0663">Pyridoxal phosphate</keyword>
<dbReference type="Gene3D" id="3.90.1150.10">
    <property type="entry name" value="Aspartate Aminotransferase, domain 1"/>
    <property type="match status" value="1"/>
</dbReference>
<comment type="similarity">
    <text evidence="2">Belongs to the trans-sulfuration enzymes family.</text>
</comment>
<dbReference type="GO" id="GO:0030170">
    <property type="term" value="F:pyridoxal phosphate binding"/>
    <property type="evidence" value="ECO:0007669"/>
    <property type="project" value="InterPro"/>
</dbReference>
<dbReference type="PANTHER" id="PTHR43797">
    <property type="entry name" value="HOMOCYSTEINE/CYSTEINE SYNTHASE"/>
    <property type="match status" value="1"/>
</dbReference>
<dbReference type="InterPro" id="IPR000277">
    <property type="entry name" value="Cys/Met-Metab_PyrdxlP-dep_enz"/>
</dbReference>
<comment type="cofactor">
    <cofactor evidence="1">
        <name>pyridoxal 5'-phosphate</name>
        <dbReference type="ChEBI" id="CHEBI:597326"/>
    </cofactor>
</comment>
<dbReference type="GO" id="GO:0003961">
    <property type="term" value="F:O-acetylhomoserine aminocarboxypropyltransferase activity"/>
    <property type="evidence" value="ECO:0007669"/>
    <property type="project" value="TreeGrafter"/>
</dbReference>
<protein>
    <submittedName>
        <fullName evidence="4">L-methionine gamma-lyase</fullName>
        <ecNumber evidence="4">4.4.1.11</ecNumber>
    </submittedName>
</protein>
<dbReference type="EC" id="4.4.1.11" evidence="4"/>
<name>A0A645GH79_9ZZZZ</name>
<dbReference type="GO" id="GO:0071269">
    <property type="term" value="P:L-homocysteine biosynthetic process"/>
    <property type="evidence" value="ECO:0007669"/>
    <property type="project" value="TreeGrafter"/>
</dbReference>
<dbReference type="AlphaFoldDB" id="A0A645GH79"/>
<dbReference type="GO" id="GO:0018826">
    <property type="term" value="F:methionine gamma-lyase activity"/>
    <property type="evidence" value="ECO:0007669"/>
    <property type="project" value="UniProtKB-EC"/>
</dbReference>
<accession>A0A645GH79</accession>
<dbReference type="Pfam" id="PF01053">
    <property type="entry name" value="Cys_Met_Meta_PP"/>
    <property type="match status" value="1"/>
</dbReference>
<evidence type="ECO:0000256" key="3">
    <source>
        <dbReference type="ARBA" id="ARBA00022898"/>
    </source>
</evidence>
<dbReference type="PANTHER" id="PTHR43797:SF3">
    <property type="entry name" value="O-ACETYLHOMOSERINE SULFHYDRYLASE"/>
    <property type="match status" value="1"/>
</dbReference>
<proteinExistence type="inferred from homology"/>
<organism evidence="4">
    <name type="scientific">bioreactor metagenome</name>
    <dbReference type="NCBI Taxonomy" id="1076179"/>
    <lineage>
        <taxon>unclassified sequences</taxon>
        <taxon>metagenomes</taxon>
        <taxon>ecological metagenomes</taxon>
    </lineage>
</organism>
<dbReference type="SUPFAM" id="SSF53383">
    <property type="entry name" value="PLP-dependent transferases"/>
    <property type="match status" value="1"/>
</dbReference>
<evidence type="ECO:0000256" key="1">
    <source>
        <dbReference type="ARBA" id="ARBA00001933"/>
    </source>
</evidence>
<evidence type="ECO:0000256" key="2">
    <source>
        <dbReference type="ARBA" id="ARBA00009077"/>
    </source>
</evidence>
<comment type="caution">
    <text evidence="4">The sequence shown here is derived from an EMBL/GenBank/DDBJ whole genome shotgun (WGS) entry which is preliminary data.</text>
</comment>
<keyword evidence="4" id="KW-0456">Lyase</keyword>
<dbReference type="GO" id="GO:0019346">
    <property type="term" value="P:transsulfuration"/>
    <property type="evidence" value="ECO:0007669"/>
    <property type="project" value="InterPro"/>
</dbReference>
<dbReference type="InterPro" id="IPR006235">
    <property type="entry name" value="OAc-hSer/O-AcSer_sulfhydrylase"/>
</dbReference>
<dbReference type="GO" id="GO:0006535">
    <property type="term" value="P:cysteine biosynthetic process from serine"/>
    <property type="evidence" value="ECO:0007669"/>
    <property type="project" value="TreeGrafter"/>
</dbReference>
<dbReference type="GO" id="GO:0005737">
    <property type="term" value="C:cytoplasm"/>
    <property type="evidence" value="ECO:0007669"/>
    <property type="project" value="TreeGrafter"/>
</dbReference>
<dbReference type="GO" id="GO:0004124">
    <property type="term" value="F:cysteine synthase activity"/>
    <property type="evidence" value="ECO:0007669"/>
    <property type="project" value="TreeGrafter"/>
</dbReference>